<dbReference type="AlphaFoldDB" id="A0A2K3DZB2"/>
<dbReference type="Gene3D" id="1.25.40.20">
    <property type="entry name" value="Ankyrin repeat-containing domain"/>
    <property type="match status" value="2"/>
</dbReference>
<dbReference type="PANTHER" id="PTHR12393:SF6">
    <property type="entry name" value="SPHINGOMYELIN PHOSPHODIESTERASE 2"/>
    <property type="match status" value="1"/>
</dbReference>
<dbReference type="GeneID" id="66052995"/>
<dbReference type="GO" id="GO:0030149">
    <property type="term" value="P:sphingolipid catabolic process"/>
    <property type="evidence" value="ECO:0000318"/>
    <property type="project" value="GO_Central"/>
</dbReference>
<dbReference type="EMBL" id="CM008964">
    <property type="protein sequence ID" value="PNW85886.1"/>
    <property type="molecule type" value="Genomic_DNA"/>
</dbReference>
<feature type="compositionally biased region" description="Basic and acidic residues" evidence="1">
    <location>
        <begin position="321"/>
        <end position="354"/>
    </location>
</feature>
<feature type="compositionally biased region" description="Basic and acidic residues" evidence="1">
    <location>
        <begin position="521"/>
        <end position="530"/>
    </location>
</feature>
<feature type="region of interest" description="Disordered" evidence="1">
    <location>
        <begin position="1"/>
        <end position="25"/>
    </location>
</feature>
<accession>A0A2K3DZB2</accession>
<gene>
    <name evidence="2" type="ORF">CHLRE_03g201301v5</name>
</gene>
<sequence length="901" mass="93642">MEAQHPNSAKAGSVSCGGPSSAPAATPDLAADPSRVWLPELVQRIATFLPRNAIPCILRLVDSATAAQFSGWKHRTIHLSEPVPHGLFAARWSPPRATRNLPLELRCRLVALTAASGVVENMPVALAAAGCLVQPALLGYAAAAGQVKMCAWLHINGCPAVKMDDELDVLALAAARGHKEVCEWLLANRYGWSWDALCAAAGGGHVELMLWLWRQGPGAAGAGAPVAAPPAPAAGTVAGTAVPEESRTAGTSSTSSDAAIYTGADGAAVEADEWHAAAQAVLGGIPVDMQLLQEVAAGCDVGTLRAAHTVWHAADQRAQQARREELRRQQQQRRDRRQEERRLSRERYGQHDADPLGVGEPSDEDLDAEDALEVAAAEELPFDERKLRERVMGAAAGSPTPCWRKKVAFLEDVGFAKCTAACEWAAAVEVEGTRQHRPPIVPSVLPAVLPLLSGAASSGGKEATAGGAAAAPAALAVAGASAAVVTSAAAAESEAAGAAAAAALLFDLDDLSDSESEPEPDVNKCEKDPSAGDGAGTDAESSQSGTDDALTRLRWLRRRGYPADGAAVIEAAQHGNTAALAFLLHRCDATPRWEAADAAAEGGHLGCLRLLRAARATMGQHTLSRAAQRGRLRVVRWLAERADLGVLLDADDDSIMSAAAGSGCVPLLAYLRGVQQLSGCSGGGEYGSGGGGAGALRGCKSRASGDAAQGGGEEGGERGKKAGEAEGEGGRGAAGAGREGQWMCPWDEDTFAWAADGGCEEAIEWMAAHGCPMGVDGLPYVWAGINGDFATLACLRRLGCPWDPQGGTFLRALRSHRRGRWCSVPALQWLLGEGCPVGDWEALLKAARVRGRDYMEVVNWVERVKKKQEEQAATGGGGVEGKSEETSPRPASGCVPCCLGR</sequence>
<dbReference type="Gramene" id="PNW85886">
    <property type="protein sequence ID" value="PNW85886"/>
    <property type="gene ID" value="CHLRE_03g201301v5"/>
</dbReference>
<feature type="region of interest" description="Disordered" evidence="1">
    <location>
        <begin position="511"/>
        <end position="548"/>
    </location>
</feature>
<feature type="region of interest" description="Disordered" evidence="1">
    <location>
        <begin position="704"/>
        <end position="740"/>
    </location>
</feature>
<evidence type="ECO:0000256" key="1">
    <source>
        <dbReference type="SAM" id="MobiDB-lite"/>
    </source>
</evidence>
<evidence type="ECO:0000313" key="3">
    <source>
        <dbReference type="Proteomes" id="UP000006906"/>
    </source>
</evidence>
<evidence type="ECO:0008006" key="4">
    <source>
        <dbReference type="Google" id="ProtNLM"/>
    </source>
</evidence>
<dbReference type="InParanoid" id="A0A2K3DZB2"/>
<feature type="region of interest" description="Disordered" evidence="1">
    <location>
        <begin position="223"/>
        <end position="258"/>
    </location>
</feature>
<proteinExistence type="predicted"/>
<dbReference type="Proteomes" id="UP000006906">
    <property type="component" value="Chromosome 3"/>
</dbReference>
<dbReference type="SUPFAM" id="SSF140860">
    <property type="entry name" value="Pseudo ankyrin repeat-like"/>
    <property type="match status" value="1"/>
</dbReference>
<dbReference type="PANTHER" id="PTHR12393">
    <property type="entry name" value="SPHINGOMYELIN PHOSPHODIESTERASE RELATED"/>
    <property type="match status" value="1"/>
</dbReference>
<feature type="compositionally biased region" description="Acidic residues" evidence="1">
    <location>
        <begin position="511"/>
        <end position="520"/>
    </location>
</feature>
<dbReference type="GO" id="GO:0016020">
    <property type="term" value="C:membrane"/>
    <property type="evidence" value="ECO:0000318"/>
    <property type="project" value="GO_Central"/>
</dbReference>
<feature type="compositionally biased region" description="Basic and acidic residues" evidence="1">
    <location>
        <begin position="715"/>
        <end position="724"/>
    </location>
</feature>
<dbReference type="RefSeq" id="XP_042926563.1">
    <property type="nucleotide sequence ID" value="XM_043061362.1"/>
</dbReference>
<feature type="region of interest" description="Disordered" evidence="1">
    <location>
        <begin position="321"/>
        <end position="367"/>
    </location>
</feature>
<dbReference type="KEGG" id="cre:CHLRE_03g201301v5"/>
<dbReference type="SUPFAM" id="SSF48403">
    <property type="entry name" value="Ankyrin repeat"/>
    <property type="match status" value="1"/>
</dbReference>
<evidence type="ECO:0000313" key="2">
    <source>
        <dbReference type="EMBL" id="PNW85886.1"/>
    </source>
</evidence>
<dbReference type="InterPro" id="IPR036770">
    <property type="entry name" value="Ankyrin_rpt-contain_sf"/>
</dbReference>
<feature type="compositionally biased region" description="Low complexity" evidence="1">
    <location>
        <begin position="233"/>
        <end position="258"/>
    </location>
</feature>
<organism evidence="2 3">
    <name type="scientific">Chlamydomonas reinhardtii</name>
    <name type="common">Chlamydomonas smithii</name>
    <dbReference type="NCBI Taxonomy" id="3055"/>
    <lineage>
        <taxon>Eukaryota</taxon>
        <taxon>Viridiplantae</taxon>
        <taxon>Chlorophyta</taxon>
        <taxon>core chlorophytes</taxon>
        <taxon>Chlorophyceae</taxon>
        <taxon>CS clade</taxon>
        <taxon>Chlamydomonadales</taxon>
        <taxon>Chlamydomonadaceae</taxon>
        <taxon>Chlamydomonas</taxon>
    </lineage>
</organism>
<dbReference type="GO" id="GO:0071944">
    <property type="term" value="C:cell periphery"/>
    <property type="evidence" value="ECO:0000318"/>
    <property type="project" value="GO_Central"/>
</dbReference>
<reference evidence="2 3" key="1">
    <citation type="journal article" date="2007" name="Science">
        <title>The Chlamydomonas genome reveals the evolution of key animal and plant functions.</title>
        <authorList>
            <person name="Merchant S.S."/>
            <person name="Prochnik S.E."/>
            <person name="Vallon O."/>
            <person name="Harris E.H."/>
            <person name="Karpowicz S.J."/>
            <person name="Witman G.B."/>
            <person name="Terry A."/>
            <person name="Salamov A."/>
            <person name="Fritz-Laylin L.K."/>
            <person name="Marechal-Drouard L."/>
            <person name="Marshall W.F."/>
            <person name="Qu L.H."/>
            <person name="Nelson D.R."/>
            <person name="Sanderfoot A.A."/>
            <person name="Spalding M.H."/>
            <person name="Kapitonov V.V."/>
            <person name="Ren Q."/>
            <person name="Ferris P."/>
            <person name="Lindquist E."/>
            <person name="Shapiro H."/>
            <person name="Lucas S.M."/>
            <person name="Grimwood J."/>
            <person name="Schmutz J."/>
            <person name="Cardol P."/>
            <person name="Cerutti H."/>
            <person name="Chanfreau G."/>
            <person name="Chen C.L."/>
            <person name="Cognat V."/>
            <person name="Croft M.T."/>
            <person name="Dent R."/>
            <person name="Dutcher S."/>
            <person name="Fernandez E."/>
            <person name="Fukuzawa H."/>
            <person name="Gonzalez-Ballester D."/>
            <person name="Gonzalez-Halphen D."/>
            <person name="Hallmann A."/>
            <person name="Hanikenne M."/>
            <person name="Hippler M."/>
            <person name="Inwood W."/>
            <person name="Jabbari K."/>
            <person name="Kalanon M."/>
            <person name="Kuras R."/>
            <person name="Lefebvre P.A."/>
            <person name="Lemaire S.D."/>
            <person name="Lobanov A.V."/>
            <person name="Lohr M."/>
            <person name="Manuell A."/>
            <person name="Meier I."/>
            <person name="Mets L."/>
            <person name="Mittag M."/>
            <person name="Mittelmeier T."/>
            <person name="Moroney J.V."/>
            <person name="Moseley J."/>
            <person name="Napoli C."/>
            <person name="Nedelcu A.M."/>
            <person name="Niyogi K."/>
            <person name="Novoselov S.V."/>
            <person name="Paulsen I.T."/>
            <person name="Pazour G."/>
            <person name="Purton S."/>
            <person name="Ral J.P."/>
            <person name="Riano-Pachon D.M."/>
            <person name="Riekhof W."/>
            <person name="Rymarquis L."/>
            <person name="Schroda M."/>
            <person name="Stern D."/>
            <person name="Umen J."/>
            <person name="Willows R."/>
            <person name="Wilson N."/>
            <person name="Zimmer S.L."/>
            <person name="Allmer J."/>
            <person name="Balk J."/>
            <person name="Bisova K."/>
            <person name="Chen C.J."/>
            <person name="Elias M."/>
            <person name="Gendler K."/>
            <person name="Hauser C."/>
            <person name="Lamb M.R."/>
            <person name="Ledford H."/>
            <person name="Long J.C."/>
            <person name="Minagawa J."/>
            <person name="Page M.D."/>
            <person name="Pan J."/>
            <person name="Pootakham W."/>
            <person name="Roje S."/>
            <person name="Rose A."/>
            <person name="Stahlberg E."/>
            <person name="Terauchi A.M."/>
            <person name="Yang P."/>
            <person name="Ball S."/>
            <person name="Bowler C."/>
            <person name="Dieckmann C.L."/>
            <person name="Gladyshev V.N."/>
            <person name="Green P."/>
            <person name="Jorgensen R."/>
            <person name="Mayfield S."/>
            <person name="Mueller-Roeber B."/>
            <person name="Rajamani S."/>
            <person name="Sayre R.T."/>
            <person name="Brokstein P."/>
            <person name="Dubchak I."/>
            <person name="Goodstein D."/>
            <person name="Hornick L."/>
            <person name="Huang Y.W."/>
            <person name="Jhaveri J."/>
            <person name="Luo Y."/>
            <person name="Martinez D."/>
            <person name="Ngau W.C."/>
            <person name="Otillar B."/>
            <person name="Poliakov A."/>
            <person name="Porter A."/>
            <person name="Szajkowski L."/>
            <person name="Werner G."/>
            <person name="Zhou K."/>
            <person name="Grigoriev I.V."/>
            <person name="Rokhsar D.S."/>
            <person name="Grossman A.R."/>
        </authorList>
    </citation>
    <scope>NUCLEOTIDE SEQUENCE [LARGE SCALE GENOMIC DNA]</scope>
    <source>
        <strain evidence="3">CC-503</strain>
    </source>
</reference>
<dbReference type="OrthoDB" id="547654at2759"/>
<dbReference type="GO" id="GO:0004620">
    <property type="term" value="F:phospholipase activity"/>
    <property type="evidence" value="ECO:0000318"/>
    <property type="project" value="GO_Central"/>
</dbReference>
<protein>
    <recommendedName>
        <fullName evidence="4">Ankyrin repeat domain-containing protein</fullName>
    </recommendedName>
</protein>
<feature type="region of interest" description="Disordered" evidence="1">
    <location>
        <begin position="869"/>
        <end position="901"/>
    </location>
</feature>
<dbReference type="ExpressionAtlas" id="A0A2K3DZB2">
    <property type="expression patterns" value="baseline and differential"/>
</dbReference>
<dbReference type="GO" id="GO:0046513">
    <property type="term" value="P:ceramide biosynthetic process"/>
    <property type="evidence" value="ECO:0000318"/>
    <property type="project" value="GO_Central"/>
</dbReference>
<name>A0A2K3DZB2_CHLRE</name>
<dbReference type="GO" id="GO:0005783">
    <property type="term" value="C:endoplasmic reticulum"/>
    <property type="evidence" value="ECO:0000318"/>
    <property type="project" value="GO_Central"/>
</dbReference>
<keyword evidence="3" id="KW-1185">Reference proteome</keyword>